<dbReference type="GeneID" id="75827742"/>
<dbReference type="CDD" id="cd12148">
    <property type="entry name" value="fungal_TF_MHR"/>
    <property type="match status" value="1"/>
</dbReference>
<dbReference type="PANTHER" id="PTHR47338:SF4">
    <property type="entry name" value="ZN(II)2CYS6 TRANSCRIPTION FACTOR (EUROFUNG)"/>
    <property type="match status" value="1"/>
</dbReference>
<dbReference type="AlphaFoldDB" id="A0A9P9Y0I8"/>
<keyword evidence="2" id="KW-0479">Metal-binding</keyword>
<keyword evidence="3" id="KW-0805">Transcription regulation</keyword>
<dbReference type="Proteomes" id="UP001055219">
    <property type="component" value="Unassembled WGS sequence"/>
</dbReference>
<protein>
    <submittedName>
        <fullName evidence="6">Uncharacterized protein</fullName>
    </submittedName>
</protein>
<comment type="subcellular location">
    <subcellularLocation>
        <location evidence="1">Nucleus</location>
    </subcellularLocation>
</comment>
<evidence type="ECO:0000256" key="1">
    <source>
        <dbReference type="ARBA" id="ARBA00004123"/>
    </source>
</evidence>
<evidence type="ECO:0000313" key="7">
    <source>
        <dbReference type="Proteomes" id="UP001055219"/>
    </source>
</evidence>
<organism evidence="6 7">
    <name type="scientific">Emericellopsis cladophorae</name>
    <dbReference type="NCBI Taxonomy" id="2686198"/>
    <lineage>
        <taxon>Eukaryota</taxon>
        <taxon>Fungi</taxon>
        <taxon>Dikarya</taxon>
        <taxon>Ascomycota</taxon>
        <taxon>Pezizomycotina</taxon>
        <taxon>Sordariomycetes</taxon>
        <taxon>Hypocreomycetidae</taxon>
        <taxon>Hypocreales</taxon>
        <taxon>Bionectriaceae</taxon>
        <taxon>Emericellopsis</taxon>
    </lineage>
</organism>
<evidence type="ECO:0000256" key="4">
    <source>
        <dbReference type="ARBA" id="ARBA00023163"/>
    </source>
</evidence>
<dbReference type="InterPro" id="IPR050815">
    <property type="entry name" value="TF_fung"/>
</dbReference>
<proteinExistence type="predicted"/>
<comment type="caution">
    <text evidence="6">The sequence shown here is derived from an EMBL/GenBank/DDBJ whole genome shotgun (WGS) entry which is preliminary data.</text>
</comment>
<dbReference type="GO" id="GO:0005634">
    <property type="term" value="C:nucleus"/>
    <property type="evidence" value="ECO:0007669"/>
    <property type="project" value="UniProtKB-SubCell"/>
</dbReference>
<evidence type="ECO:0000256" key="3">
    <source>
        <dbReference type="ARBA" id="ARBA00023015"/>
    </source>
</evidence>
<reference evidence="6" key="2">
    <citation type="submission" date="2022-07" db="EMBL/GenBank/DDBJ databases">
        <authorList>
            <person name="Goncalves M.F.M."/>
            <person name="Hilario S."/>
            <person name="Van De Peer Y."/>
            <person name="Esteves A.C."/>
            <person name="Alves A."/>
        </authorList>
    </citation>
    <scope>NUCLEOTIDE SEQUENCE</scope>
    <source>
        <strain evidence="6">MUM 19.33</strain>
    </source>
</reference>
<accession>A0A9P9Y0I8</accession>
<dbReference type="GO" id="GO:0000981">
    <property type="term" value="F:DNA-binding transcription factor activity, RNA polymerase II-specific"/>
    <property type="evidence" value="ECO:0007669"/>
    <property type="project" value="InterPro"/>
</dbReference>
<dbReference type="OrthoDB" id="5297881at2759"/>
<keyword evidence="4" id="KW-0804">Transcription</keyword>
<keyword evidence="7" id="KW-1185">Reference proteome</keyword>
<evidence type="ECO:0000313" key="6">
    <source>
        <dbReference type="EMBL" id="KAI6780719.1"/>
    </source>
</evidence>
<keyword evidence="5" id="KW-0539">Nucleus</keyword>
<dbReference type="EMBL" id="JAGIXG020000029">
    <property type="protein sequence ID" value="KAI6780719.1"/>
    <property type="molecule type" value="Genomic_DNA"/>
</dbReference>
<dbReference type="PANTHER" id="PTHR47338">
    <property type="entry name" value="ZN(II)2CYS6 TRANSCRIPTION FACTOR (EUROFUNG)-RELATED"/>
    <property type="match status" value="1"/>
</dbReference>
<dbReference type="GO" id="GO:0046872">
    <property type="term" value="F:metal ion binding"/>
    <property type="evidence" value="ECO:0007669"/>
    <property type="project" value="UniProtKB-KW"/>
</dbReference>
<name>A0A9P9Y0I8_9HYPO</name>
<sequence length="345" mass="37598">MQLGQLPGFLQHAIFAVASKYTPHPGGYQAAVDLSEEFATCARRAVDTEDPTLDGLQTMLLLVTSFIASGKGKRALPAWSLGPGTGFIDGEFFQAGSNLQHFQGTGRKSQGSTGMLIDITRILGTTNRYLAAGGVRGDSHFPWHSLSNLSKIRQDLDTWASGTDDVFSSLEALFGQSDSTVLVLSKLIYHLVHCLIYRPFLPIDLAELAGSGQHESWQIEATNMCFLHANAIAELIELGKQANTIEWPAFVGYCICTAGTGMYTAHGELVKTLAGSSMRYTPSFHLEDFFERYANLMGPNGQTFQFDPANLSLSDAAQPEEKEHRFIVKESPGSQHNTRIGNSTD</sequence>
<dbReference type="RefSeq" id="XP_051361575.1">
    <property type="nucleotide sequence ID" value="XM_051507282.1"/>
</dbReference>
<evidence type="ECO:0000256" key="2">
    <source>
        <dbReference type="ARBA" id="ARBA00022723"/>
    </source>
</evidence>
<reference evidence="6" key="1">
    <citation type="journal article" date="2021" name="J Fungi (Basel)">
        <title>Genomic and Metabolomic Analyses of the Marine Fungus Emericellopsis cladophorae: Insights into Saltwater Adaptability Mechanisms and Its Biosynthetic Potential.</title>
        <authorList>
            <person name="Goncalves M.F.M."/>
            <person name="Hilario S."/>
            <person name="Van de Peer Y."/>
            <person name="Esteves A.C."/>
            <person name="Alves A."/>
        </authorList>
    </citation>
    <scope>NUCLEOTIDE SEQUENCE</scope>
    <source>
        <strain evidence="6">MUM 19.33</strain>
    </source>
</reference>
<gene>
    <name evidence="6" type="ORF">J7T54_001223</name>
</gene>
<evidence type="ECO:0000256" key="5">
    <source>
        <dbReference type="ARBA" id="ARBA00023242"/>
    </source>
</evidence>